<dbReference type="PANTHER" id="PTHR21089">
    <property type="entry name" value="SHIKIMATE DEHYDROGENASE"/>
    <property type="match status" value="1"/>
</dbReference>
<gene>
    <name evidence="8 12" type="primary">aroE</name>
    <name evidence="12" type="ORF">CGZ75_01865</name>
</gene>
<dbReference type="EC" id="1.1.1.25" evidence="2 8"/>
<dbReference type="UniPathway" id="UPA00053">
    <property type="reaction ID" value="UER00087"/>
</dbReference>
<evidence type="ECO:0000256" key="8">
    <source>
        <dbReference type="HAMAP-Rule" id="MF_00222"/>
    </source>
</evidence>
<dbReference type="EMBL" id="NMUQ01000001">
    <property type="protein sequence ID" value="OXM15508.1"/>
    <property type="molecule type" value="Genomic_DNA"/>
</dbReference>
<dbReference type="InterPro" id="IPR022893">
    <property type="entry name" value="Shikimate_DH_fam"/>
</dbReference>
<dbReference type="InterPro" id="IPR046346">
    <property type="entry name" value="Aminoacid_DH-like_N_sf"/>
</dbReference>
<dbReference type="Proteomes" id="UP000215145">
    <property type="component" value="Unassembled WGS sequence"/>
</dbReference>
<evidence type="ECO:0000256" key="3">
    <source>
        <dbReference type="ARBA" id="ARBA00022605"/>
    </source>
</evidence>
<feature type="domain" description="Shikimate dehydrogenase substrate binding N-terminal" evidence="10">
    <location>
        <begin position="22"/>
        <end position="104"/>
    </location>
</feature>
<feature type="binding site" evidence="8">
    <location>
        <begin position="30"/>
        <end position="32"/>
    </location>
    <ligand>
        <name>shikimate</name>
        <dbReference type="ChEBI" id="CHEBI:36208"/>
    </ligand>
</feature>
<dbReference type="InterPro" id="IPR006151">
    <property type="entry name" value="Shikm_DH/Glu-tRNA_Rdtase"/>
</dbReference>
<evidence type="ECO:0000259" key="10">
    <source>
        <dbReference type="Pfam" id="PF08501"/>
    </source>
</evidence>
<keyword evidence="3 8" id="KW-0028">Amino-acid biosynthesis</keyword>
<comment type="caution">
    <text evidence="12">The sequence shown here is derived from an EMBL/GenBank/DDBJ whole genome shotgun (WGS) entry which is preliminary data.</text>
</comment>
<accession>A0A229P071</accession>
<evidence type="ECO:0000256" key="5">
    <source>
        <dbReference type="ARBA" id="ARBA00023002"/>
    </source>
</evidence>
<dbReference type="GO" id="GO:0005829">
    <property type="term" value="C:cytosol"/>
    <property type="evidence" value="ECO:0007669"/>
    <property type="project" value="TreeGrafter"/>
</dbReference>
<feature type="binding site" evidence="8">
    <location>
        <position position="93"/>
    </location>
    <ligand>
        <name>NADP(+)</name>
        <dbReference type="ChEBI" id="CHEBI:58349"/>
    </ligand>
</feature>
<dbReference type="OrthoDB" id="9792692at2"/>
<dbReference type="GO" id="GO:0004764">
    <property type="term" value="F:shikimate 3-dehydrogenase (NADP+) activity"/>
    <property type="evidence" value="ECO:0007669"/>
    <property type="project" value="UniProtKB-UniRule"/>
</dbReference>
<feature type="binding site" evidence="8">
    <location>
        <position position="102"/>
    </location>
    <ligand>
        <name>shikimate</name>
        <dbReference type="ChEBI" id="CHEBI:36208"/>
    </ligand>
</feature>
<sequence>MDTKLEGIPGLLVDSSTTLYGVIGDPIRQSKSPVMMNRAFRETGVNGVYAAFHVTPDRLGDFWLGVRAMGVRGVNVTIPHKLDVMKHLDYVDEGARLIGAVNTVVNNGGMLTGYNTDGLGYVRSLKEEAIPELKGKRIAVIGAGGAARGILYALLGEEPELVTVLNRTEERARELAIVFANRGNIEALPTAGLAADEAIRNADLVVNTTSIGMYPYVDDLPVDVSLLRPDAVASDLIYNPLETAWLARARERGCRTHGGLGMFIYQGAYAFEYWTGLAAPAKAMRETVLQALLAPRPAEGANP</sequence>
<dbReference type="SUPFAM" id="SSF53223">
    <property type="entry name" value="Aminoacid dehydrogenase-like, N-terminal domain"/>
    <property type="match status" value="1"/>
</dbReference>
<dbReference type="RefSeq" id="WP_089522604.1">
    <property type="nucleotide sequence ID" value="NZ_NMUQ01000001.1"/>
</dbReference>
<evidence type="ECO:0000259" key="9">
    <source>
        <dbReference type="Pfam" id="PF01488"/>
    </source>
</evidence>
<feature type="domain" description="Quinate/shikimate 5-dehydrogenase/glutamyl-tRNA reductase" evidence="9">
    <location>
        <begin position="126"/>
        <end position="210"/>
    </location>
</feature>
<dbReference type="AlphaFoldDB" id="A0A229P071"/>
<keyword evidence="6 8" id="KW-0057">Aromatic amino acid biosynthesis</keyword>
<dbReference type="PANTHER" id="PTHR21089:SF1">
    <property type="entry name" value="BIFUNCTIONAL 3-DEHYDROQUINATE DEHYDRATASE_SHIKIMATE DEHYDROGENASE, CHLOROPLASTIC"/>
    <property type="match status" value="1"/>
</dbReference>
<feature type="domain" description="SDH C-terminal" evidence="11">
    <location>
        <begin position="259"/>
        <end position="289"/>
    </location>
</feature>
<proteinExistence type="inferred from homology"/>
<dbReference type="GO" id="GO:0019632">
    <property type="term" value="P:shikimate metabolic process"/>
    <property type="evidence" value="ECO:0007669"/>
    <property type="project" value="InterPro"/>
</dbReference>
<dbReference type="InterPro" id="IPR036291">
    <property type="entry name" value="NAD(P)-bd_dom_sf"/>
</dbReference>
<protein>
    <recommendedName>
        <fullName evidence="2 8">Shikimate dehydrogenase (NADP(+))</fullName>
        <shortName evidence="8">SDH</shortName>
        <ecNumber evidence="2 8">1.1.1.25</ecNumber>
    </recommendedName>
</protein>
<feature type="binding site" evidence="8">
    <location>
        <position position="77"/>
    </location>
    <ligand>
        <name>shikimate</name>
        <dbReference type="ChEBI" id="CHEBI:36208"/>
    </ligand>
</feature>
<feature type="binding site" evidence="8">
    <location>
        <position position="117"/>
    </location>
    <ligand>
        <name>shikimate</name>
        <dbReference type="ChEBI" id="CHEBI:36208"/>
    </ligand>
</feature>
<organism evidence="12 13">
    <name type="scientific">Paenibacillus herberti</name>
    <dbReference type="NCBI Taxonomy" id="1619309"/>
    <lineage>
        <taxon>Bacteria</taxon>
        <taxon>Bacillati</taxon>
        <taxon>Bacillota</taxon>
        <taxon>Bacilli</taxon>
        <taxon>Bacillales</taxon>
        <taxon>Paenibacillaceae</taxon>
        <taxon>Paenibacillus</taxon>
    </lineage>
</organism>
<dbReference type="InterPro" id="IPR041121">
    <property type="entry name" value="SDH_C"/>
</dbReference>
<feature type="binding site" evidence="8">
    <location>
        <position position="266"/>
    </location>
    <ligand>
        <name>shikimate</name>
        <dbReference type="ChEBI" id="CHEBI:36208"/>
    </ligand>
</feature>
<feature type="binding site" evidence="8">
    <location>
        <position position="236"/>
    </location>
    <ligand>
        <name>NADP(+)</name>
        <dbReference type="ChEBI" id="CHEBI:58349"/>
    </ligand>
</feature>
<evidence type="ECO:0000256" key="2">
    <source>
        <dbReference type="ARBA" id="ARBA00012962"/>
    </source>
</evidence>
<keyword evidence="4 8" id="KW-0521">NADP</keyword>
<name>A0A229P071_9BACL</name>
<evidence type="ECO:0000256" key="1">
    <source>
        <dbReference type="ARBA" id="ARBA00004871"/>
    </source>
</evidence>
<dbReference type="HAMAP" id="MF_00222">
    <property type="entry name" value="Shikimate_DH_AroE"/>
    <property type="match status" value="1"/>
</dbReference>
<comment type="function">
    <text evidence="8">Involved in the biosynthesis of the chorismate, which leads to the biosynthesis of aromatic amino acids. Catalyzes the reversible NADPH linked reduction of 3-dehydroshikimate (DHSA) to yield shikimate (SA).</text>
</comment>
<dbReference type="NCBIfam" id="TIGR00507">
    <property type="entry name" value="aroE"/>
    <property type="match status" value="1"/>
</dbReference>
<dbReference type="Gene3D" id="3.40.50.720">
    <property type="entry name" value="NAD(P)-binding Rossmann-like Domain"/>
    <property type="match status" value="1"/>
</dbReference>
<dbReference type="Gene3D" id="3.40.50.10860">
    <property type="entry name" value="Leucine Dehydrogenase, chain A, domain 1"/>
    <property type="match status" value="1"/>
</dbReference>
<evidence type="ECO:0000259" key="11">
    <source>
        <dbReference type="Pfam" id="PF18317"/>
    </source>
</evidence>
<reference evidence="12 13" key="1">
    <citation type="submission" date="2017-07" db="EMBL/GenBank/DDBJ databases">
        <title>Paenibacillus herberti R33 genome sequencing and assembly.</title>
        <authorList>
            <person name="Su W."/>
        </authorList>
    </citation>
    <scope>NUCLEOTIDE SEQUENCE [LARGE SCALE GENOMIC DNA]</scope>
    <source>
        <strain evidence="12 13">R33</strain>
    </source>
</reference>
<feature type="binding site" evidence="8">
    <location>
        <position position="259"/>
    </location>
    <ligand>
        <name>NADP(+)</name>
        <dbReference type="ChEBI" id="CHEBI:58349"/>
    </ligand>
</feature>
<dbReference type="GO" id="GO:0009423">
    <property type="term" value="P:chorismate biosynthetic process"/>
    <property type="evidence" value="ECO:0007669"/>
    <property type="project" value="UniProtKB-UniRule"/>
</dbReference>
<keyword evidence="13" id="KW-1185">Reference proteome</keyword>
<dbReference type="InterPro" id="IPR013708">
    <property type="entry name" value="Shikimate_DH-bd_N"/>
</dbReference>
<dbReference type="GO" id="GO:0050661">
    <property type="term" value="F:NADP binding"/>
    <property type="evidence" value="ECO:0007669"/>
    <property type="project" value="InterPro"/>
</dbReference>
<feature type="active site" description="Proton acceptor" evidence="8">
    <location>
        <position position="81"/>
    </location>
</feature>
<comment type="pathway">
    <text evidence="1 8">Metabolic intermediate biosynthesis; chorismate biosynthesis; chorismate from D-erythrose 4-phosphate and phosphoenolpyruvate: step 4/7.</text>
</comment>
<feature type="binding site" evidence="8">
    <location>
        <begin position="142"/>
        <end position="146"/>
    </location>
    <ligand>
        <name>NADP(+)</name>
        <dbReference type="ChEBI" id="CHEBI:58349"/>
    </ligand>
</feature>
<dbReference type="InterPro" id="IPR011342">
    <property type="entry name" value="Shikimate_DH"/>
</dbReference>
<dbReference type="GO" id="GO:0009073">
    <property type="term" value="P:aromatic amino acid family biosynthetic process"/>
    <property type="evidence" value="ECO:0007669"/>
    <property type="project" value="UniProtKB-KW"/>
</dbReference>
<comment type="catalytic activity">
    <reaction evidence="7 8">
        <text>shikimate + NADP(+) = 3-dehydroshikimate + NADPH + H(+)</text>
        <dbReference type="Rhea" id="RHEA:17737"/>
        <dbReference type="ChEBI" id="CHEBI:15378"/>
        <dbReference type="ChEBI" id="CHEBI:16630"/>
        <dbReference type="ChEBI" id="CHEBI:36208"/>
        <dbReference type="ChEBI" id="CHEBI:57783"/>
        <dbReference type="ChEBI" id="CHEBI:58349"/>
        <dbReference type="EC" id="1.1.1.25"/>
    </reaction>
</comment>
<evidence type="ECO:0000256" key="7">
    <source>
        <dbReference type="ARBA" id="ARBA00049442"/>
    </source>
</evidence>
<keyword evidence="5 8" id="KW-0560">Oxidoreductase</keyword>
<dbReference type="CDD" id="cd01065">
    <property type="entry name" value="NAD_bind_Shikimate_DH"/>
    <property type="match status" value="1"/>
</dbReference>
<comment type="similarity">
    <text evidence="8">Belongs to the shikimate dehydrogenase family.</text>
</comment>
<dbReference type="Pfam" id="PF01488">
    <property type="entry name" value="Shikimate_DH"/>
    <property type="match status" value="1"/>
</dbReference>
<feature type="binding site" evidence="8">
    <location>
        <position position="238"/>
    </location>
    <ligand>
        <name>shikimate</name>
        <dbReference type="ChEBI" id="CHEBI:36208"/>
    </ligand>
</feature>
<evidence type="ECO:0000313" key="12">
    <source>
        <dbReference type="EMBL" id="OXM15508.1"/>
    </source>
</evidence>
<dbReference type="GO" id="GO:0008652">
    <property type="term" value="P:amino acid biosynthetic process"/>
    <property type="evidence" value="ECO:0007669"/>
    <property type="project" value="UniProtKB-KW"/>
</dbReference>
<feature type="binding site" evidence="8">
    <location>
        <begin position="166"/>
        <end position="171"/>
    </location>
    <ligand>
        <name>NADP(+)</name>
        <dbReference type="ChEBI" id="CHEBI:58349"/>
    </ligand>
</feature>
<dbReference type="SUPFAM" id="SSF51735">
    <property type="entry name" value="NAD(P)-binding Rossmann-fold domains"/>
    <property type="match status" value="1"/>
</dbReference>
<comment type="subunit">
    <text evidence="8">Homodimer.</text>
</comment>
<dbReference type="Pfam" id="PF18317">
    <property type="entry name" value="SDH_C"/>
    <property type="match status" value="1"/>
</dbReference>
<dbReference type="NCBIfam" id="NF001319">
    <property type="entry name" value="PRK00258.3-3"/>
    <property type="match status" value="1"/>
</dbReference>
<evidence type="ECO:0000313" key="13">
    <source>
        <dbReference type="Proteomes" id="UP000215145"/>
    </source>
</evidence>
<evidence type="ECO:0000256" key="4">
    <source>
        <dbReference type="ARBA" id="ARBA00022857"/>
    </source>
</evidence>
<dbReference type="Pfam" id="PF08501">
    <property type="entry name" value="Shikimate_dh_N"/>
    <property type="match status" value="1"/>
</dbReference>
<evidence type="ECO:0000256" key="6">
    <source>
        <dbReference type="ARBA" id="ARBA00023141"/>
    </source>
</evidence>